<dbReference type="InterPro" id="IPR019734">
    <property type="entry name" value="TPR_rpt"/>
</dbReference>
<evidence type="ECO:0000256" key="6">
    <source>
        <dbReference type="PROSITE-ProRule" id="PRU01091"/>
    </source>
</evidence>
<keyword evidence="2" id="KW-0805">Transcription regulation</keyword>
<name>A0A7Z0WFY0_9PSEU</name>
<protein>
    <recommendedName>
        <fullName evidence="7">OmpR/PhoB-type domain-containing protein</fullName>
    </recommendedName>
</protein>
<dbReference type="InterPro" id="IPR051677">
    <property type="entry name" value="AfsR-DnrI-RedD_regulator"/>
</dbReference>
<dbReference type="InterPro" id="IPR001867">
    <property type="entry name" value="OmpR/PhoB-type_DNA-bd"/>
</dbReference>
<proteinExistence type="inferred from homology"/>
<dbReference type="RefSeq" id="WP_075138373.1">
    <property type="nucleotide sequence ID" value="NZ_MSIF01000042.1"/>
</dbReference>
<accession>A0A7Z0WFY0</accession>
<dbReference type="Proteomes" id="UP000185696">
    <property type="component" value="Unassembled WGS sequence"/>
</dbReference>
<keyword evidence="3 6" id="KW-0238">DNA-binding</keyword>
<dbReference type="CDD" id="cd15831">
    <property type="entry name" value="BTAD"/>
    <property type="match status" value="1"/>
</dbReference>
<evidence type="ECO:0000256" key="2">
    <source>
        <dbReference type="ARBA" id="ARBA00023015"/>
    </source>
</evidence>
<dbReference type="PROSITE" id="PS51755">
    <property type="entry name" value="OMPR_PHOB"/>
    <property type="match status" value="1"/>
</dbReference>
<dbReference type="AlphaFoldDB" id="A0A7Z0WFY0"/>
<dbReference type="Gene3D" id="1.10.10.10">
    <property type="entry name" value="Winged helix-like DNA-binding domain superfamily/Winged helix DNA-binding domain"/>
    <property type="match status" value="1"/>
</dbReference>
<gene>
    <name evidence="8" type="ORF">BLA60_40285</name>
</gene>
<dbReference type="SUPFAM" id="SSF48452">
    <property type="entry name" value="TPR-like"/>
    <property type="match status" value="3"/>
</dbReference>
<evidence type="ECO:0000313" key="9">
    <source>
        <dbReference type="Proteomes" id="UP000185696"/>
    </source>
</evidence>
<evidence type="ECO:0000259" key="7">
    <source>
        <dbReference type="PROSITE" id="PS51755"/>
    </source>
</evidence>
<dbReference type="Pfam" id="PF13424">
    <property type="entry name" value="TPR_12"/>
    <property type="match status" value="2"/>
</dbReference>
<dbReference type="InterPro" id="IPR016032">
    <property type="entry name" value="Sig_transdc_resp-reg_C-effctor"/>
</dbReference>
<evidence type="ECO:0000256" key="3">
    <source>
        <dbReference type="ARBA" id="ARBA00023125"/>
    </source>
</evidence>
<dbReference type="SMART" id="SM00028">
    <property type="entry name" value="TPR"/>
    <property type="match status" value="5"/>
</dbReference>
<feature type="DNA-binding region" description="OmpR/PhoB-type" evidence="6">
    <location>
        <begin position="1"/>
        <end position="90"/>
    </location>
</feature>
<reference evidence="8 9" key="1">
    <citation type="submission" date="2016-12" db="EMBL/GenBank/DDBJ databases">
        <title>The draft genome sequence of Actinophytocola xinjiangensis.</title>
        <authorList>
            <person name="Wang W."/>
            <person name="Yuan L."/>
        </authorList>
    </citation>
    <scope>NUCLEOTIDE SEQUENCE [LARGE SCALE GENOMIC DNA]</scope>
    <source>
        <strain evidence="8 9">CGMCC 4.4663</strain>
    </source>
</reference>
<dbReference type="GO" id="GO:0006355">
    <property type="term" value="P:regulation of DNA-templated transcription"/>
    <property type="evidence" value="ECO:0007669"/>
    <property type="project" value="InterPro"/>
</dbReference>
<feature type="domain" description="OmpR/PhoB-type" evidence="7">
    <location>
        <begin position="1"/>
        <end position="90"/>
    </location>
</feature>
<dbReference type="PANTHER" id="PTHR35807">
    <property type="entry name" value="TRANSCRIPTIONAL REGULATOR REDD-RELATED"/>
    <property type="match status" value="1"/>
</dbReference>
<dbReference type="InterPro" id="IPR027417">
    <property type="entry name" value="P-loop_NTPase"/>
</dbReference>
<evidence type="ECO:0000256" key="1">
    <source>
        <dbReference type="ARBA" id="ARBA00005820"/>
    </source>
</evidence>
<dbReference type="EMBL" id="MSIF01000042">
    <property type="protein sequence ID" value="OLF04532.1"/>
    <property type="molecule type" value="Genomic_DNA"/>
</dbReference>
<dbReference type="SUPFAM" id="SSF52540">
    <property type="entry name" value="P-loop containing nucleoside triphosphate hydrolases"/>
    <property type="match status" value="1"/>
</dbReference>
<dbReference type="InterPro" id="IPR005158">
    <property type="entry name" value="BTAD"/>
</dbReference>
<dbReference type="GO" id="GO:0003677">
    <property type="term" value="F:DNA binding"/>
    <property type="evidence" value="ECO:0007669"/>
    <property type="project" value="UniProtKB-UniRule"/>
</dbReference>
<dbReference type="Pfam" id="PF00486">
    <property type="entry name" value="Trans_reg_C"/>
    <property type="match status" value="1"/>
</dbReference>
<dbReference type="InterPro" id="IPR036388">
    <property type="entry name" value="WH-like_DNA-bd_sf"/>
</dbReference>
<dbReference type="Gene3D" id="3.40.50.300">
    <property type="entry name" value="P-loop containing nucleotide triphosphate hydrolases"/>
    <property type="match status" value="1"/>
</dbReference>
<comment type="similarity">
    <text evidence="1">Belongs to the AfsR/DnrI/RedD regulatory family.</text>
</comment>
<evidence type="ECO:0000256" key="4">
    <source>
        <dbReference type="ARBA" id="ARBA00023163"/>
    </source>
</evidence>
<comment type="caution">
    <text evidence="8">The sequence shown here is derived from an EMBL/GenBank/DDBJ whole genome shotgun (WGS) entry which is preliminary data.</text>
</comment>
<dbReference type="SUPFAM" id="SSF46894">
    <property type="entry name" value="C-terminal effector domain of the bipartite response regulators"/>
    <property type="match status" value="1"/>
</dbReference>
<evidence type="ECO:0000313" key="8">
    <source>
        <dbReference type="EMBL" id="OLF04532.1"/>
    </source>
</evidence>
<dbReference type="SMART" id="SM01043">
    <property type="entry name" value="BTAD"/>
    <property type="match status" value="1"/>
</dbReference>
<dbReference type="PRINTS" id="PR00364">
    <property type="entry name" value="DISEASERSIST"/>
</dbReference>
<keyword evidence="9" id="KW-1185">Reference proteome</keyword>
<sequence>MWLRVLGPVHLTRAGVDVPAPAGLRGTLLAILLAAPNELVPVGVLVESLWPDAPVDLDAQRLQIHISRLRGLLGDAERITFEHGGYRLRVAPGELDAQRFTTLLDEATQLAGDDPRRCATLVDTALDLWRGPPFGGLDTPVLAAEAARLTELRHFAVELRCEAALRLGRHAAIVAELTDLVAEHPLRERLQGLLMTALYRSGRQAEALEVYRAARTVLVDELGLEPGPELRAIETQILNGDPVTAVAPAGGTPPVPAQLPYRTSGFVGRDRELAELDAGLDRGDPLWVVAGTAGVGKTALAVHWSQRVRDRFPDGQLFVDLRGYDQGNRPVTAHEALGRLLEALGAALPHDLDERAARWRTLVAGRRILLVLDNAATVDQVRPLLPGTPSVLALVTSRQALPGLAAREGARRLDLDRLPAGDAHILLRTLIGGRRDAGADQIDELTGRCARLPLALRVAAELVNSRPGTGIAELNTEIADAADALDLLDVDGDDQASVRAVLSWSYRGLPPDAARLFRHHGLRTGHDLDTHALAALAGTDPRGVRRPLEVLVRGNLLERADGGRFRSHDLLRAYALELAAATETDAQRDAARDRLFTYYLHAAARAMDVLVPLEASARPALPADPGVALPDFADAAGARAWLDRERPNLVAATRHATGAAPTLMAGVTWRYLLLGGHFDDAETLQTLALAAARRHGDDQAQGNALRVLGLVFGRYQGQTDRALRYTEQALAVYTRTGHVYGQAASMSNLGDLMLRQGRLRAGLAAVLRSIDLFVACGRPELQDSSLGAAANAYRWLGEYDRALEFSQRALELSARHDNVTDSGYTLRDRALVHLRLGDLASADTDLRQALAIADEQGIPTLRGEVVQNLGTLHAARGDHDQARAAHEEALRIGHEVGDPCLRATALNGLAVLDRAAGDPAAALPRNTEALALATLAEDRIERAHSLTGLGDTHHQLGRHDQARGHWQAAWEIYADMGTPEAGRLRERLSG</sequence>
<dbReference type="InterPro" id="IPR011990">
    <property type="entry name" value="TPR-like_helical_dom_sf"/>
</dbReference>
<dbReference type="GO" id="GO:0000160">
    <property type="term" value="P:phosphorelay signal transduction system"/>
    <property type="evidence" value="ECO:0007669"/>
    <property type="project" value="InterPro"/>
</dbReference>
<feature type="repeat" description="TPR" evidence="5">
    <location>
        <begin position="783"/>
        <end position="816"/>
    </location>
</feature>
<keyword evidence="4" id="KW-0804">Transcription</keyword>
<dbReference type="PROSITE" id="PS50005">
    <property type="entry name" value="TPR"/>
    <property type="match status" value="1"/>
</dbReference>
<organism evidence="8 9">
    <name type="scientific">Actinophytocola xinjiangensis</name>
    <dbReference type="NCBI Taxonomy" id="485602"/>
    <lineage>
        <taxon>Bacteria</taxon>
        <taxon>Bacillati</taxon>
        <taxon>Actinomycetota</taxon>
        <taxon>Actinomycetes</taxon>
        <taxon>Pseudonocardiales</taxon>
        <taxon>Pseudonocardiaceae</taxon>
    </lineage>
</organism>
<dbReference type="Pfam" id="PF03704">
    <property type="entry name" value="BTAD"/>
    <property type="match status" value="1"/>
</dbReference>
<dbReference type="SMART" id="SM00862">
    <property type="entry name" value="Trans_reg_C"/>
    <property type="match status" value="1"/>
</dbReference>
<evidence type="ECO:0000256" key="5">
    <source>
        <dbReference type="PROSITE-ProRule" id="PRU00339"/>
    </source>
</evidence>
<keyword evidence="5" id="KW-0802">TPR repeat</keyword>
<dbReference type="Gene3D" id="1.25.40.10">
    <property type="entry name" value="Tetratricopeptide repeat domain"/>
    <property type="match status" value="3"/>
</dbReference>
<dbReference type="OrthoDB" id="4507225at2"/>
<dbReference type="PANTHER" id="PTHR35807:SF1">
    <property type="entry name" value="TRANSCRIPTIONAL REGULATOR REDD"/>
    <property type="match status" value="1"/>
</dbReference>